<evidence type="ECO:0000313" key="6">
    <source>
        <dbReference type="Proteomes" id="UP001515480"/>
    </source>
</evidence>
<dbReference type="AlphaFoldDB" id="A0AB34IEL5"/>
<evidence type="ECO:0000256" key="4">
    <source>
        <dbReference type="SAM" id="SignalP"/>
    </source>
</evidence>
<keyword evidence="3" id="KW-0378">Hydrolase</keyword>
<evidence type="ECO:0000256" key="3">
    <source>
        <dbReference type="RuleBase" id="RU362111"/>
    </source>
</evidence>
<reference evidence="5 6" key="1">
    <citation type="journal article" date="2024" name="Science">
        <title>Giant polyketide synthase enzymes in the biosynthesis of giant marine polyether toxins.</title>
        <authorList>
            <person name="Fallon T.R."/>
            <person name="Shende V.V."/>
            <person name="Wierzbicki I.H."/>
            <person name="Pendleton A.L."/>
            <person name="Watervoot N.F."/>
            <person name="Auber R.P."/>
            <person name="Gonzalez D.J."/>
            <person name="Wisecaver J.H."/>
            <person name="Moore B.S."/>
        </authorList>
    </citation>
    <scope>NUCLEOTIDE SEQUENCE [LARGE SCALE GENOMIC DNA]</scope>
    <source>
        <strain evidence="5 6">12B1</strain>
    </source>
</reference>
<dbReference type="GO" id="GO:0046872">
    <property type="term" value="F:metal ion binding"/>
    <property type="evidence" value="ECO:0007669"/>
    <property type="project" value="UniProtKB-KW"/>
</dbReference>
<dbReference type="EMBL" id="JBGBPQ010000029">
    <property type="protein sequence ID" value="KAL1496423.1"/>
    <property type="molecule type" value="Genomic_DNA"/>
</dbReference>
<dbReference type="InterPro" id="IPR036821">
    <property type="entry name" value="Peptide_deformylase_sf"/>
</dbReference>
<dbReference type="Proteomes" id="UP001515480">
    <property type="component" value="Unassembled WGS sequence"/>
</dbReference>
<dbReference type="Gene3D" id="3.90.45.10">
    <property type="entry name" value="Peptide deformylase"/>
    <property type="match status" value="1"/>
</dbReference>
<dbReference type="PRINTS" id="PR01576">
    <property type="entry name" value="PDEFORMYLASE"/>
</dbReference>
<keyword evidence="3" id="KW-0648">Protein biosynthesis</keyword>
<dbReference type="HAMAP" id="MF_00163">
    <property type="entry name" value="Pep_deformylase"/>
    <property type="match status" value="1"/>
</dbReference>
<comment type="catalytic activity">
    <reaction evidence="3">
        <text>N-terminal N-formyl-L-methionyl-[peptide] + H2O = N-terminal L-methionyl-[peptide] + formate</text>
        <dbReference type="Rhea" id="RHEA:24420"/>
        <dbReference type="Rhea" id="RHEA-COMP:10639"/>
        <dbReference type="Rhea" id="RHEA-COMP:10640"/>
        <dbReference type="ChEBI" id="CHEBI:15377"/>
        <dbReference type="ChEBI" id="CHEBI:15740"/>
        <dbReference type="ChEBI" id="CHEBI:49298"/>
        <dbReference type="ChEBI" id="CHEBI:64731"/>
        <dbReference type="EC" id="3.5.1.88"/>
    </reaction>
</comment>
<evidence type="ECO:0000313" key="5">
    <source>
        <dbReference type="EMBL" id="KAL1496423.1"/>
    </source>
</evidence>
<gene>
    <name evidence="5" type="ORF">AB1Y20_016378</name>
</gene>
<comment type="similarity">
    <text evidence="1 3">Belongs to the polypeptide deformylase family.</text>
</comment>
<keyword evidence="3" id="KW-0479">Metal-binding</keyword>
<organism evidence="5 6">
    <name type="scientific">Prymnesium parvum</name>
    <name type="common">Toxic golden alga</name>
    <dbReference type="NCBI Taxonomy" id="97485"/>
    <lineage>
        <taxon>Eukaryota</taxon>
        <taxon>Haptista</taxon>
        <taxon>Haptophyta</taxon>
        <taxon>Prymnesiophyceae</taxon>
        <taxon>Prymnesiales</taxon>
        <taxon>Prymnesiaceae</taxon>
        <taxon>Prymnesium</taxon>
    </lineage>
</organism>
<keyword evidence="6" id="KW-1185">Reference proteome</keyword>
<feature type="chain" id="PRO_5044253366" description="Peptide deformylase" evidence="4">
    <location>
        <begin position="17"/>
        <end position="252"/>
    </location>
</feature>
<feature type="signal peptide" evidence="4">
    <location>
        <begin position="1"/>
        <end position="16"/>
    </location>
</feature>
<dbReference type="PANTHER" id="PTHR10458">
    <property type="entry name" value="PEPTIDE DEFORMYLASE"/>
    <property type="match status" value="1"/>
</dbReference>
<evidence type="ECO:0000256" key="2">
    <source>
        <dbReference type="ARBA" id="ARBA00012175"/>
    </source>
</evidence>
<name>A0AB34IEL5_PRYPA</name>
<accession>A0AB34IEL5</accession>
<dbReference type="GO" id="GO:0042586">
    <property type="term" value="F:peptide deformylase activity"/>
    <property type="evidence" value="ECO:0007669"/>
    <property type="project" value="UniProtKB-EC"/>
</dbReference>
<keyword evidence="4" id="KW-0732">Signal</keyword>
<dbReference type="GO" id="GO:0006412">
    <property type="term" value="P:translation"/>
    <property type="evidence" value="ECO:0007669"/>
    <property type="project" value="UniProtKB-KW"/>
</dbReference>
<dbReference type="PANTHER" id="PTHR10458:SF22">
    <property type="entry name" value="PEPTIDE DEFORMYLASE"/>
    <property type="match status" value="1"/>
</dbReference>
<dbReference type="EC" id="3.5.1.88" evidence="2 3"/>
<comment type="caution">
    <text evidence="5">The sequence shown here is derived from an EMBL/GenBank/DDBJ whole genome shotgun (WGS) entry which is preliminary data.</text>
</comment>
<dbReference type="InterPro" id="IPR023635">
    <property type="entry name" value="Peptide_deformylase"/>
</dbReference>
<proteinExistence type="inferred from homology"/>
<evidence type="ECO:0000256" key="1">
    <source>
        <dbReference type="ARBA" id="ARBA00010759"/>
    </source>
</evidence>
<protein>
    <recommendedName>
        <fullName evidence="2 3">Peptide deformylase</fullName>
        <ecNumber evidence="2 3">3.5.1.88</ecNumber>
    </recommendedName>
</protein>
<dbReference type="Pfam" id="PF01327">
    <property type="entry name" value="Pep_deformylase"/>
    <property type="match status" value="1"/>
</dbReference>
<dbReference type="SUPFAM" id="SSF56420">
    <property type="entry name" value="Peptide deformylase"/>
    <property type="match status" value="1"/>
</dbReference>
<sequence>MAVLLALPSLLQPRLAASVDASPALLSRRQLTFLLPTTLLAPRPSCASGQPTAMRTVESAVASPIDGGLGPMALYPNPLLRQVAAPVTHFGPRLQRFGELLLASMTSDAIAASQYGVDARVILLRNAAAGDSASSPPLLLVNPRVVARSDEERMQLWREICLVFPPDLEVELLRDEWVQVEAFDAFGRPFSRRLRRESARAFQHELDHLNGVLIVDHAGLEELPASIQRIEMNLHSTRQRRAFQRPIDERIF</sequence>
<comment type="function">
    <text evidence="3">Removes the formyl group from the N-terminal Met of newly synthesized proteins.</text>
</comment>